<dbReference type="InterPro" id="IPR036390">
    <property type="entry name" value="WH_DNA-bd_sf"/>
</dbReference>
<dbReference type="OrthoDB" id="2410195at2759"/>
<dbReference type="Gene3D" id="3.40.50.150">
    <property type="entry name" value="Vaccinia Virus protein VP39"/>
    <property type="match status" value="1"/>
</dbReference>
<evidence type="ECO:0000259" key="4">
    <source>
        <dbReference type="Pfam" id="PF00891"/>
    </source>
</evidence>
<dbReference type="GO" id="GO:0032259">
    <property type="term" value="P:methylation"/>
    <property type="evidence" value="ECO:0007669"/>
    <property type="project" value="UniProtKB-KW"/>
</dbReference>
<dbReference type="InterPro" id="IPR029063">
    <property type="entry name" value="SAM-dependent_MTases_sf"/>
</dbReference>
<keyword evidence="7" id="KW-1185">Reference proteome</keyword>
<dbReference type="Proteomes" id="UP000559256">
    <property type="component" value="Unassembled WGS sequence"/>
</dbReference>
<dbReference type="InterPro" id="IPR016461">
    <property type="entry name" value="COMT-like"/>
</dbReference>
<sequence length="466" mass="51773">MSQLKALVDIITQQSAILQEAYATSGSEVPSLDGRFQPGPLEFDFNLAHTRQLMVGAALQLIATVQSPGEYLQDFAFSFHKSATIGFVVDVNIPEILADAGTDGLHVDDIAKEAKVNPSHLARVLRFLAIRHIFQEVRPNVFAHNRVSTMLIRKKTLKEIRADPVGRFDESPWASNVHLAADVGLRSAPYLSSYLQNPDQAPTAFNIMLKNPKTLWEYFEEPGNEWRVRRFSAVMDSWTGMLPPEITIEGEYLRNTDQFRAKGVDIGIDGNALKPNDVVVDVGGNVGPAALLLKNAYPHLRYVVQDLSKPIAEGEKFWNEKDPEAIKSGQVTLQAHDFFSPQPVKNAAVYFLRGIVHNWSDAQATQILSHLREAAAPSSKLVIFDMLGRHTCEDPNLEGLDLPKAPYPLLAQLGVELPSYMDMVMLMYLGGQERTKDEFAALGLRTGWKLERVKPGILATFVFTAI</sequence>
<evidence type="ECO:0000259" key="5">
    <source>
        <dbReference type="Pfam" id="PF08100"/>
    </source>
</evidence>
<accession>A0A8H5GUQ5</accession>
<proteinExistence type="predicted"/>
<dbReference type="Pfam" id="PF00891">
    <property type="entry name" value="Methyltransf_2"/>
    <property type="match status" value="1"/>
</dbReference>
<feature type="domain" description="O-methyltransferase dimerisation" evidence="5">
    <location>
        <begin position="74"/>
        <end position="153"/>
    </location>
</feature>
<evidence type="ECO:0008006" key="8">
    <source>
        <dbReference type="Google" id="ProtNLM"/>
    </source>
</evidence>
<keyword evidence="3" id="KW-0949">S-adenosyl-L-methionine</keyword>
<evidence type="ECO:0000256" key="2">
    <source>
        <dbReference type="ARBA" id="ARBA00022679"/>
    </source>
</evidence>
<reference evidence="6 7" key="1">
    <citation type="journal article" date="2020" name="ISME J.">
        <title>Uncovering the hidden diversity of litter-decomposition mechanisms in mushroom-forming fungi.</title>
        <authorList>
            <person name="Floudas D."/>
            <person name="Bentzer J."/>
            <person name="Ahren D."/>
            <person name="Johansson T."/>
            <person name="Persson P."/>
            <person name="Tunlid A."/>
        </authorList>
    </citation>
    <scope>NUCLEOTIDE SEQUENCE [LARGE SCALE GENOMIC DNA]</scope>
    <source>
        <strain evidence="6 7">CBS 291.85</strain>
    </source>
</reference>
<dbReference type="PROSITE" id="PS51683">
    <property type="entry name" value="SAM_OMT_II"/>
    <property type="match status" value="1"/>
</dbReference>
<name>A0A8H5GUQ5_9AGAR</name>
<dbReference type="GO" id="GO:0008171">
    <property type="term" value="F:O-methyltransferase activity"/>
    <property type="evidence" value="ECO:0007669"/>
    <property type="project" value="InterPro"/>
</dbReference>
<evidence type="ECO:0000256" key="1">
    <source>
        <dbReference type="ARBA" id="ARBA00022603"/>
    </source>
</evidence>
<protein>
    <recommendedName>
        <fullName evidence="8">S-adenosyl-L-methionine-dependent methyltransferase</fullName>
    </recommendedName>
</protein>
<feature type="domain" description="O-methyltransferase C-terminal" evidence="4">
    <location>
        <begin position="273"/>
        <end position="448"/>
    </location>
</feature>
<dbReference type="SUPFAM" id="SSF53335">
    <property type="entry name" value="S-adenosyl-L-methionine-dependent methyltransferases"/>
    <property type="match status" value="1"/>
</dbReference>
<dbReference type="PANTHER" id="PTHR43712:SF2">
    <property type="entry name" value="O-METHYLTRANSFERASE CICE"/>
    <property type="match status" value="1"/>
</dbReference>
<dbReference type="InterPro" id="IPR001077">
    <property type="entry name" value="COMT_C"/>
</dbReference>
<comment type="caution">
    <text evidence="6">The sequence shown here is derived from an EMBL/GenBank/DDBJ whole genome shotgun (WGS) entry which is preliminary data.</text>
</comment>
<evidence type="ECO:0000313" key="6">
    <source>
        <dbReference type="EMBL" id="KAF5371626.1"/>
    </source>
</evidence>
<evidence type="ECO:0000256" key="3">
    <source>
        <dbReference type="ARBA" id="ARBA00022691"/>
    </source>
</evidence>
<gene>
    <name evidence="6" type="ORF">D9758_003596</name>
</gene>
<dbReference type="PANTHER" id="PTHR43712">
    <property type="entry name" value="PUTATIVE (AFU_ORTHOLOGUE AFUA_4G14580)-RELATED"/>
    <property type="match status" value="1"/>
</dbReference>
<dbReference type="GO" id="GO:0046983">
    <property type="term" value="F:protein dimerization activity"/>
    <property type="evidence" value="ECO:0007669"/>
    <property type="project" value="InterPro"/>
</dbReference>
<dbReference type="InterPro" id="IPR036388">
    <property type="entry name" value="WH-like_DNA-bd_sf"/>
</dbReference>
<dbReference type="InterPro" id="IPR012967">
    <property type="entry name" value="COMT_dimerisation"/>
</dbReference>
<keyword evidence="2" id="KW-0808">Transferase</keyword>
<dbReference type="AlphaFoldDB" id="A0A8H5GUQ5"/>
<dbReference type="Gene3D" id="1.10.10.10">
    <property type="entry name" value="Winged helix-like DNA-binding domain superfamily/Winged helix DNA-binding domain"/>
    <property type="match status" value="1"/>
</dbReference>
<organism evidence="6 7">
    <name type="scientific">Tetrapyrgos nigripes</name>
    <dbReference type="NCBI Taxonomy" id="182062"/>
    <lineage>
        <taxon>Eukaryota</taxon>
        <taxon>Fungi</taxon>
        <taxon>Dikarya</taxon>
        <taxon>Basidiomycota</taxon>
        <taxon>Agaricomycotina</taxon>
        <taxon>Agaricomycetes</taxon>
        <taxon>Agaricomycetidae</taxon>
        <taxon>Agaricales</taxon>
        <taxon>Marasmiineae</taxon>
        <taxon>Marasmiaceae</taxon>
        <taxon>Tetrapyrgos</taxon>
    </lineage>
</organism>
<evidence type="ECO:0000313" key="7">
    <source>
        <dbReference type="Proteomes" id="UP000559256"/>
    </source>
</evidence>
<dbReference type="Pfam" id="PF08100">
    <property type="entry name" value="Dimerisation"/>
    <property type="match status" value="1"/>
</dbReference>
<keyword evidence="1" id="KW-0489">Methyltransferase</keyword>
<dbReference type="EMBL" id="JAACJM010000007">
    <property type="protein sequence ID" value="KAF5371626.1"/>
    <property type="molecule type" value="Genomic_DNA"/>
</dbReference>
<dbReference type="SUPFAM" id="SSF46785">
    <property type="entry name" value="Winged helix' DNA-binding domain"/>
    <property type="match status" value="1"/>
</dbReference>